<dbReference type="GO" id="GO:0003676">
    <property type="term" value="F:nucleic acid binding"/>
    <property type="evidence" value="ECO:0007669"/>
    <property type="project" value="InterPro"/>
</dbReference>
<keyword evidence="6" id="KW-0378">Hydrolase</keyword>
<dbReference type="InterPro" id="IPR001584">
    <property type="entry name" value="Integrase_cat-core"/>
</dbReference>
<dbReference type="InterPro" id="IPR045344">
    <property type="entry name" value="C-JID"/>
</dbReference>
<evidence type="ECO:0000256" key="6">
    <source>
        <dbReference type="ARBA" id="ARBA00022801"/>
    </source>
</evidence>
<dbReference type="Pfam" id="PF07727">
    <property type="entry name" value="RVT_2"/>
    <property type="match status" value="1"/>
</dbReference>
<dbReference type="Proteomes" id="UP000288805">
    <property type="component" value="Unassembled WGS sequence"/>
</dbReference>
<comment type="caution">
    <text evidence="9">The sequence shown here is derived from an EMBL/GenBank/DDBJ whole genome shotgun (WGS) entry which is preliminary data.</text>
</comment>
<dbReference type="GO" id="GO:0004190">
    <property type="term" value="F:aspartic-type endopeptidase activity"/>
    <property type="evidence" value="ECO:0007669"/>
    <property type="project" value="UniProtKB-KW"/>
</dbReference>
<dbReference type="Pfam" id="PF20160">
    <property type="entry name" value="C-JID"/>
    <property type="match status" value="1"/>
</dbReference>
<dbReference type="SUPFAM" id="SSF56672">
    <property type="entry name" value="DNA/RNA polymerases"/>
    <property type="match status" value="1"/>
</dbReference>
<dbReference type="InterPro" id="IPR054722">
    <property type="entry name" value="PolX-like_BBD"/>
</dbReference>
<evidence type="ECO:0000256" key="5">
    <source>
        <dbReference type="ARBA" id="ARBA00022750"/>
    </source>
</evidence>
<evidence type="ECO:0000259" key="8">
    <source>
        <dbReference type="PROSITE" id="PS50994"/>
    </source>
</evidence>
<sequence length="1110" mass="127001">MLLNSLPASSTYENLVTTLMWGKETLDLEEITSVLLGFNQRKKANYESSQGEGLMCRKKGHMKRDCPEKKKGDSVLENKEGSSKFANVVAEEDSESGDGDMLSVSSSSNHLTDSWILDSACFYHMTPNKDWFHTYRSVNSSSVLMGNDASCKVAGIGNIRIKMFDGIVRTLCDVRHVPYLRKNLISLGTLNCKGFSYKSTSEVMKVSKGAMTMMKGQKLVGNIYKLMGTTIVGGVTTAESESDSTVLWHMRLGHIGERWMMELHKRNLLKGIKTWRKIKCLRSDNGTEYTNSKFTELCEQHEIKRHFTVRKTPQQNGVAERMNRIIAERARCLRLNAGLEKKFWAKVVNMACYLINRSPKATLDGKVAEEVWTGNLVDYSYLRVFGCPAYVHIPNYERSKLDAKSRQCIFLGYQKWVKSFKLWDLKANKVVISRDVVELETHDIEDHTRNAGKSSSEDQQHHNIAIDSPKHTIKPPTSQEKSRWIGVMVEEIQSLHKSQTWDLEEFPEGKRAIGCKWVYNEKEAVSEKEGEKFKARLVAKDYSQRKGVNYDEIFSPMVRHTSNRIVLGLVAHFDMQLEQMDVKTTFLHGDLEELVYMVQTEGFIQPEQEHLVCKLRKSLYGLKQSPRQWYKRFDSYMIRIGYKRCEYDCCVYVKSLDDDSSFIFLLLYVDDMLIAAKGMVEVNKLKSLLSKEFDMKDLGAAKKILRMEIHRDRASRRLWLSANQCPQTNDEVKDMSKVPYASAVGCLMYAMVCTRPDLALVVSVVSKFLSNPRRMHWDAVKWIFRYLRGTTNYGIMFSKQQSGPLVRGYVDANYVGHLDDRRSTTGYVFTLGGGPICWKSMIQSLVALSTTELEYMAIAGAAKESLWLTSLVKELVARWEIPQPIVLGGVISYVSCLLREGMNIRQGGDYCSMWLIFVVGGTIVIQHGCPRLEALSSDLRHLLWSYLINCFKSQIQDFVDGYFDSDRRDHLKVVIPGRSGIPEWVRHKSMGREIRIELPKNWYEDKKFLGFSLFFHHIPLDDDDDICKTIYDCTHPCDSFHFVDGSQLELQTSHGDQFEHVDTISFVGNCKTSSIHGSKFYVEYDHKGCTSPDPALRVAYFPQIAISSKY</sequence>
<dbReference type="GO" id="GO:0046872">
    <property type="term" value="F:metal ion binding"/>
    <property type="evidence" value="ECO:0007669"/>
    <property type="project" value="UniProtKB-KW"/>
</dbReference>
<feature type="compositionally biased region" description="Basic and acidic residues" evidence="7">
    <location>
        <begin position="63"/>
        <end position="76"/>
    </location>
</feature>
<feature type="region of interest" description="Disordered" evidence="7">
    <location>
        <begin position="57"/>
        <end position="76"/>
    </location>
</feature>
<dbReference type="Gene3D" id="3.30.420.10">
    <property type="entry name" value="Ribonuclease H-like superfamily/Ribonuclease H"/>
    <property type="match status" value="1"/>
</dbReference>
<dbReference type="Pfam" id="PF13976">
    <property type="entry name" value="gag_pre-integrs"/>
    <property type="match status" value="1"/>
</dbReference>
<feature type="domain" description="Integrase catalytic" evidence="8">
    <location>
        <begin position="281"/>
        <end position="376"/>
    </location>
</feature>
<dbReference type="InterPro" id="IPR036397">
    <property type="entry name" value="RNaseH_sf"/>
</dbReference>
<dbReference type="Pfam" id="PF25597">
    <property type="entry name" value="SH3_retrovirus"/>
    <property type="match status" value="1"/>
</dbReference>
<evidence type="ECO:0000256" key="2">
    <source>
        <dbReference type="ARBA" id="ARBA00022670"/>
    </source>
</evidence>
<gene>
    <name evidence="9" type="primary">POLX_4228</name>
    <name evidence="9" type="ORF">CK203_026526</name>
</gene>
<dbReference type="GO" id="GO:0006508">
    <property type="term" value="P:proteolysis"/>
    <property type="evidence" value="ECO:0007669"/>
    <property type="project" value="UniProtKB-KW"/>
</dbReference>
<evidence type="ECO:0000256" key="3">
    <source>
        <dbReference type="ARBA" id="ARBA00022723"/>
    </source>
</evidence>
<feature type="region of interest" description="Disordered" evidence="7">
    <location>
        <begin position="446"/>
        <end position="477"/>
    </location>
</feature>
<keyword evidence="1" id="KW-0433">Leucine-rich repeat</keyword>
<organism evidence="9 10">
    <name type="scientific">Vitis vinifera</name>
    <name type="common">Grape</name>
    <dbReference type="NCBI Taxonomy" id="29760"/>
    <lineage>
        <taxon>Eukaryota</taxon>
        <taxon>Viridiplantae</taxon>
        <taxon>Streptophyta</taxon>
        <taxon>Embryophyta</taxon>
        <taxon>Tracheophyta</taxon>
        <taxon>Spermatophyta</taxon>
        <taxon>Magnoliopsida</taxon>
        <taxon>eudicotyledons</taxon>
        <taxon>Gunneridae</taxon>
        <taxon>Pentapetalae</taxon>
        <taxon>rosids</taxon>
        <taxon>Vitales</taxon>
        <taxon>Vitaceae</taxon>
        <taxon>Viteae</taxon>
        <taxon>Vitis</taxon>
    </lineage>
</organism>
<dbReference type="PANTHER" id="PTHR42648:SF28">
    <property type="entry name" value="TRANSPOSON-ENCODED PROTEIN WITH RIBONUCLEASE H-LIKE AND RETROVIRUS ZINC FINGER-LIKE DOMAINS"/>
    <property type="match status" value="1"/>
</dbReference>
<dbReference type="EMBL" id="QGNW01000079">
    <property type="protein sequence ID" value="RVX00790.1"/>
    <property type="molecule type" value="Genomic_DNA"/>
</dbReference>
<evidence type="ECO:0000256" key="7">
    <source>
        <dbReference type="SAM" id="MobiDB-lite"/>
    </source>
</evidence>
<evidence type="ECO:0000313" key="10">
    <source>
        <dbReference type="Proteomes" id="UP000288805"/>
    </source>
</evidence>
<dbReference type="CDD" id="cd09272">
    <property type="entry name" value="RNase_HI_RT_Ty1"/>
    <property type="match status" value="1"/>
</dbReference>
<evidence type="ECO:0000256" key="1">
    <source>
        <dbReference type="ARBA" id="ARBA00022614"/>
    </source>
</evidence>
<dbReference type="InterPro" id="IPR057670">
    <property type="entry name" value="SH3_retrovirus"/>
</dbReference>
<dbReference type="InterPro" id="IPR039537">
    <property type="entry name" value="Retrotran_Ty1/copia-like"/>
</dbReference>
<name>A0A438IVL6_VITVI</name>
<feature type="compositionally biased region" description="Basic and acidic residues" evidence="7">
    <location>
        <begin position="446"/>
        <end position="461"/>
    </location>
</feature>
<dbReference type="PANTHER" id="PTHR42648">
    <property type="entry name" value="TRANSPOSASE, PUTATIVE-RELATED"/>
    <property type="match status" value="1"/>
</dbReference>
<dbReference type="AlphaFoldDB" id="A0A438IVL6"/>
<dbReference type="InterPro" id="IPR013103">
    <property type="entry name" value="RVT_2"/>
</dbReference>
<accession>A0A438IVL6</accession>
<proteinExistence type="predicted"/>
<evidence type="ECO:0000256" key="4">
    <source>
        <dbReference type="ARBA" id="ARBA00022737"/>
    </source>
</evidence>
<dbReference type="Gene3D" id="4.10.60.10">
    <property type="entry name" value="Zinc finger, CCHC-type"/>
    <property type="match status" value="1"/>
</dbReference>
<dbReference type="GO" id="GO:0015074">
    <property type="term" value="P:DNA integration"/>
    <property type="evidence" value="ECO:0007669"/>
    <property type="project" value="InterPro"/>
</dbReference>
<keyword evidence="4" id="KW-0677">Repeat</keyword>
<keyword evidence="3" id="KW-0479">Metal-binding</keyword>
<dbReference type="InterPro" id="IPR025724">
    <property type="entry name" value="GAG-pre-integrase_dom"/>
</dbReference>
<dbReference type="InterPro" id="IPR012337">
    <property type="entry name" value="RNaseH-like_sf"/>
</dbReference>
<dbReference type="PROSITE" id="PS50994">
    <property type="entry name" value="INTEGRASE"/>
    <property type="match status" value="1"/>
</dbReference>
<protein>
    <submittedName>
        <fullName evidence="9">Retrovirus-related Pol polyprotein from transposon TNT 1-94</fullName>
    </submittedName>
</protein>
<dbReference type="Pfam" id="PF22936">
    <property type="entry name" value="Pol_BBD"/>
    <property type="match status" value="1"/>
</dbReference>
<reference evidence="9 10" key="1">
    <citation type="journal article" date="2018" name="PLoS Genet.">
        <title>Population sequencing reveals clonal diversity and ancestral inbreeding in the grapevine cultivar Chardonnay.</title>
        <authorList>
            <person name="Roach M.J."/>
            <person name="Johnson D.L."/>
            <person name="Bohlmann J."/>
            <person name="van Vuuren H.J."/>
            <person name="Jones S.J."/>
            <person name="Pretorius I.S."/>
            <person name="Schmidt S.A."/>
            <person name="Borneman A.R."/>
        </authorList>
    </citation>
    <scope>NUCLEOTIDE SEQUENCE [LARGE SCALE GENOMIC DNA]</scope>
    <source>
        <strain evidence="10">cv. Chardonnay</strain>
        <tissue evidence="9">Leaf</tissue>
    </source>
</reference>
<dbReference type="SUPFAM" id="SSF53098">
    <property type="entry name" value="Ribonuclease H-like"/>
    <property type="match status" value="1"/>
</dbReference>
<dbReference type="InterPro" id="IPR043502">
    <property type="entry name" value="DNA/RNA_pol_sf"/>
</dbReference>
<keyword evidence="2" id="KW-0645">Protease</keyword>
<keyword evidence="5" id="KW-0064">Aspartyl protease</keyword>
<evidence type="ECO:0000313" key="9">
    <source>
        <dbReference type="EMBL" id="RVX00790.1"/>
    </source>
</evidence>